<evidence type="ECO:0000256" key="3">
    <source>
        <dbReference type="ARBA" id="ARBA00022481"/>
    </source>
</evidence>
<dbReference type="Gene3D" id="3.30.450.20">
    <property type="entry name" value="PAS domain"/>
    <property type="match status" value="1"/>
</dbReference>
<dbReference type="InterPro" id="IPR033480">
    <property type="entry name" value="sCache_2"/>
</dbReference>
<dbReference type="Pfam" id="PF08269">
    <property type="entry name" value="dCache_2"/>
    <property type="match status" value="1"/>
</dbReference>
<dbReference type="CDD" id="cd06225">
    <property type="entry name" value="HAMP"/>
    <property type="match status" value="1"/>
</dbReference>
<evidence type="ECO:0000313" key="14">
    <source>
        <dbReference type="Proteomes" id="UP000814158"/>
    </source>
</evidence>
<dbReference type="SMART" id="SM01049">
    <property type="entry name" value="Cache_2"/>
    <property type="match status" value="1"/>
</dbReference>
<organism evidence="13 14">
    <name type="scientific">Pseudomonas salomonii</name>
    <dbReference type="NCBI Taxonomy" id="191391"/>
    <lineage>
        <taxon>Bacteria</taxon>
        <taxon>Pseudomonadati</taxon>
        <taxon>Pseudomonadota</taxon>
        <taxon>Gammaproteobacteria</taxon>
        <taxon>Pseudomonadales</taxon>
        <taxon>Pseudomonadaceae</taxon>
        <taxon>Pseudomonas</taxon>
    </lineage>
</organism>
<evidence type="ECO:0000256" key="5">
    <source>
        <dbReference type="ARBA" id="ARBA00022989"/>
    </source>
</evidence>
<dbReference type="Pfam" id="PF00672">
    <property type="entry name" value="HAMP"/>
    <property type="match status" value="1"/>
</dbReference>
<keyword evidence="4 10" id="KW-0812">Transmembrane</keyword>
<dbReference type="InterPro" id="IPR004010">
    <property type="entry name" value="Double_Cache_2"/>
</dbReference>
<dbReference type="InterPro" id="IPR004090">
    <property type="entry name" value="Chemotax_Me-accpt_rcpt"/>
</dbReference>
<evidence type="ECO:0000256" key="9">
    <source>
        <dbReference type="PROSITE-ProRule" id="PRU00284"/>
    </source>
</evidence>
<evidence type="ECO:0000313" key="13">
    <source>
        <dbReference type="EMBL" id="MCF5546096.1"/>
    </source>
</evidence>
<comment type="subcellular location">
    <subcellularLocation>
        <location evidence="1">Cell membrane</location>
        <topology evidence="1">Multi-pass membrane protein</topology>
    </subcellularLocation>
</comment>
<feature type="domain" description="HAMP" evidence="12">
    <location>
        <begin position="213"/>
        <end position="267"/>
    </location>
</feature>
<dbReference type="SMART" id="SM00304">
    <property type="entry name" value="HAMP"/>
    <property type="match status" value="1"/>
</dbReference>
<comment type="similarity">
    <text evidence="8">Belongs to the methyl-accepting chemotaxis (MCP) protein family.</text>
</comment>
<keyword evidence="14" id="KW-1185">Reference proteome</keyword>
<dbReference type="CDD" id="cd11386">
    <property type="entry name" value="MCP_signal"/>
    <property type="match status" value="1"/>
</dbReference>
<dbReference type="PRINTS" id="PR00260">
    <property type="entry name" value="CHEMTRNSDUCR"/>
</dbReference>
<feature type="domain" description="Methyl-accepting transducer" evidence="11">
    <location>
        <begin position="272"/>
        <end position="508"/>
    </location>
</feature>
<keyword evidence="2" id="KW-1003">Cell membrane</keyword>
<dbReference type="Gene3D" id="1.10.287.950">
    <property type="entry name" value="Methyl-accepting chemotaxis protein"/>
    <property type="match status" value="1"/>
</dbReference>
<dbReference type="PROSITE" id="PS50111">
    <property type="entry name" value="CHEMOTAXIS_TRANSDUC_2"/>
    <property type="match status" value="1"/>
</dbReference>
<dbReference type="PANTHER" id="PTHR32089">
    <property type="entry name" value="METHYL-ACCEPTING CHEMOTAXIS PROTEIN MCPB"/>
    <property type="match status" value="1"/>
</dbReference>
<evidence type="ECO:0000256" key="8">
    <source>
        <dbReference type="ARBA" id="ARBA00029447"/>
    </source>
</evidence>
<comment type="caution">
    <text evidence="13">The sequence shown here is derived from an EMBL/GenBank/DDBJ whole genome shotgun (WGS) entry which is preliminary data.</text>
</comment>
<keyword evidence="6 10" id="KW-0472">Membrane</keyword>
<dbReference type="InterPro" id="IPR003660">
    <property type="entry name" value="HAMP_dom"/>
</dbReference>
<feature type="transmembrane region" description="Helical" evidence="10">
    <location>
        <begin position="195"/>
        <end position="216"/>
    </location>
</feature>
<evidence type="ECO:0000256" key="6">
    <source>
        <dbReference type="ARBA" id="ARBA00023136"/>
    </source>
</evidence>
<dbReference type="SUPFAM" id="SSF58104">
    <property type="entry name" value="Methyl-accepting chemotaxis protein (MCP) signaling domain"/>
    <property type="match status" value="1"/>
</dbReference>
<dbReference type="Proteomes" id="UP000814158">
    <property type="component" value="Unassembled WGS sequence"/>
</dbReference>
<dbReference type="PROSITE" id="PS50885">
    <property type="entry name" value="HAMP"/>
    <property type="match status" value="1"/>
</dbReference>
<dbReference type="EMBL" id="WKAT01000029">
    <property type="protein sequence ID" value="MCF5546096.1"/>
    <property type="molecule type" value="Genomic_DNA"/>
</dbReference>
<evidence type="ECO:0000256" key="1">
    <source>
        <dbReference type="ARBA" id="ARBA00004651"/>
    </source>
</evidence>
<evidence type="ECO:0000256" key="4">
    <source>
        <dbReference type="ARBA" id="ARBA00022692"/>
    </source>
</evidence>
<evidence type="ECO:0000259" key="11">
    <source>
        <dbReference type="PROSITE" id="PS50111"/>
    </source>
</evidence>
<evidence type="ECO:0000256" key="7">
    <source>
        <dbReference type="ARBA" id="ARBA00023224"/>
    </source>
</evidence>
<name>A0ABS9GPI2_9PSED</name>
<proteinExistence type="inferred from homology"/>
<gene>
    <name evidence="13" type="ORF">GIV68_15265</name>
</gene>
<evidence type="ECO:0000256" key="10">
    <source>
        <dbReference type="SAM" id="Phobius"/>
    </source>
</evidence>
<feature type="transmembrane region" description="Helical" evidence="10">
    <location>
        <begin position="12"/>
        <end position="32"/>
    </location>
</feature>
<keyword evidence="3" id="KW-0488">Methylation</keyword>
<dbReference type="InterPro" id="IPR004089">
    <property type="entry name" value="MCPsignal_dom"/>
</dbReference>
<reference evidence="13 14" key="1">
    <citation type="submission" date="2019-11" db="EMBL/GenBank/DDBJ databases">
        <title>Epiphytic Pseudomonas syringae from cherry orchards.</title>
        <authorList>
            <person name="Hulin M.T."/>
        </authorList>
    </citation>
    <scope>NUCLEOTIDE SEQUENCE [LARGE SCALE GENOMIC DNA]</scope>
    <source>
        <strain evidence="13 14">PA-3-2A</strain>
    </source>
</reference>
<accession>A0ABS9GPI2</accession>
<evidence type="ECO:0000259" key="12">
    <source>
        <dbReference type="PROSITE" id="PS50885"/>
    </source>
</evidence>
<keyword evidence="5 10" id="KW-1133">Transmembrane helix</keyword>
<dbReference type="Pfam" id="PF00015">
    <property type="entry name" value="MCPsignal"/>
    <property type="match status" value="1"/>
</dbReference>
<keyword evidence="7 9" id="KW-0807">Transducer</keyword>
<dbReference type="SMART" id="SM00283">
    <property type="entry name" value="MA"/>
    <property type="match status" value="1"/>
</dbReference>
<dbReference type="PANTHER" id="PTHR32089:SF119">
    <property type="entry name" value="METHYL-ACCEPTING CHEMOTAXIS PROTEIN CTPL"/>
    <property type="match status" value="1"/>
</dbReference>
<protein>
    <submittedName>
        <fullName evidence="13">HAMP domain-containing protein</fullName>
    </submittedName>
</protein>
<sequence>MNSLRSMSISRRLWLILIVAVLMLLTLGLLMLKQIHDDLYQAKRQQTQHVVQTASGVLAYYQNLEKTGVLTREAAQQQALSAVRGLRYDHDDYFWINDLTPVMIMHAANPKLDGQNLSAIRDPDGFAVFNEFVLLAKAKGAGIVNYRWPKPGADAPVEKTSYIQLFEPWGWIIGSGVYVDDVQAEFNGQVWKASLIGLGIALVMALLVILIARSIVHPLQAAVNAMGNIASGESDLTRTLDTHGRDEVTQLSQHFNSFTAKLRQVVGQLQACANALGQSSTELGTNASQAHDRSQQQSQQMELVATAINEVTYGVQDVAKNAEHAASEMRDAQAQAQQGQVNIDGSLQQIDQLSSTISQAVEVIRTLSSESTQIGGVLEVIRSIADQTNLLALNAAIEAARAGEQGRGFAVVADEVRLLAQRTQKSTAEIQVMIERLQGHSEAAVKVISDSHSASQLTIEQAGQAGASLTAIGQALRNLNGLNASIASATLQQAHVVEDINQNVTQAAGLSHSTALAAEQSSVASAHLRGLSEQLEGLLRQFKI</sequence>
<dbReference type="RefSeq" id="WP_236371817.1">
    <property type="nucleotide sequence ID" value="NZ_WKAT01000029.1"/>
</dbReference>
<evidence type="ECO:0000256" key="2">
    <source>
        <dbReference type="ARBA" id="ARBA00022475"/>
    </source>
</evidence>